<dbReference type="EMBL" id="ADBJ01000037">
    <property type="protein sequence ID" value="EFA78967.1"/>
    <property type="molecule type" value="Genomic_DNA"/>
</dbReference>
<accession>D3BI67</accession>
<dbReference type="Pfam" id="PF13385">
    <property type="entry name" value="Laminin_G_3"/>
    <property type="match status" value="1"/>
</dbReference>
<dbReference type="Proteomes" id="UP000001396">
    <property type="component" value="Unassembled WGS sequence"/>
</dbReference>
<evidence type="ECO:0008006" key="3">
    <source>
        <dbReference type="Google" id="ProtNLM"/>
    </source>
</evidence>
<sequence>MILWYIKEILNLGDHIKIHHTMKYTNLLFILFVVTLLSLNLHTKVDAQVTIPDRLETFKNAIVEGVTNDAPTTPKTMSKITPYFDSYNNLSGLNIEYSDGSTKLVGSSAGTQQTTLVLRAVPIVLVSVSGTSSATLGISFKFADSTIPATIGTVDAITYQSSNPGQCLVDINSLNPVEFSFDNVDIRYPVPSSSPVTVPQYYYQESNGEFRYRYDIPKSNDYGALIGPISQILIDNSVAYNFGTNEFSVTSLVQTTLPGTIITNKPAPGGTNKGGWRIVINTNGVIVFTIDNGFGIYRSTSSTSQILDGNWHLVAAIRRSDGQLEIWLDAVKLTTTTTGSNLSANSLNMLYIGANYYNNITDRTTL</sequence>
<organism evidence="1 2">
    <name type="scientific">Heterostelium pallidum (strain ATCC 26659 / Pp 5 / PN500)</name>
    <name type="common">Cellular slime mold</name>
    <name type="synonym">Polysphondylium pallidum</name>
    <dbReference type="NCBI Taxonomy" id="670386"/>
    <lineage>
        <taxon>Eukaryota</taxon>
        <taxon>Amoebozoa</taxon>
        <taxon>Evosea</taxon>
        <taxon>Eumycetozoa</taxon>
        <taxon>Dictyostelia</taxon>
        <taxon>Acytosteliales</taxon>
        <taxon>Acytosteliaceae</taxon>
        <taxon>Heterostelium</taxon>
    </lineage>
</organism>
<reference evidence="1 2" key="1">
    <citation type="journal article" date="2011" name="Genome Res.">
        <title>Phylogeny-wide analysis of social amoeba genomes highlights ancient origins for complex intercellular communication.</title>
        <authorList>
            <person name="Heidel A.J."/>
            <person name="Lawal H.M."/>
            <person name="Felder M."/>
            <person name="Schilde C."/>
            <person name="Helps N.R."/>
            <person name="Tunggal B."/>
            <person name="Rivero F."/>
            <person name="John U."/>
            <person name="Schleicher M."/>
            <person name="Eichinger L."/>
            <person name="Platzer M."/>
            <person name="Noegel A.A."/>
            <person name="Schaap P."/>
            <person name="Gloeckner G."/>
        </authorList>
    </citation>
    <scope>NUCLEOTIDE SEQUENCE [LARGE SCALE GENOMIC DNA]</scope>
    <source>
        <strain evidence="2">ATCC 26659 / Pp 5 / PN500</strain>
    </source>
</reference>
<evidence type="ECO:0000313" key="2">
    <source>
        <dbReference type="Proteomes" id="UP000001396"/>
    </source>
</evidence>
<name>D3BI67_HETP5</name>
<dbReference type="Gene3D" id="2.60.120.200">
    <property type="match status" value="1"/>
</dbReference>
<gene>
    <name evidence="1" type="ORF">PPL_08435</name>
</gene>
<dbReference type="RefSeq" id="XP_020431091.1">
    <property type="nucleotide sequence ID" value="XM_020579252.1"/>
</dbReference>
<dbReference type="AlphaFoldDB" id="D3BI67"/>
<keyword evidence="2" id="KW-1185">Reference proteome</keyword>
<dbReference type="GeneID" id="31363915"/>
<evidence type="ECO:0000313" key="1">
    <source>
        <dbReference type="EMBL" id="EFA78967.1"/>
    </source>
</evidence>
<dbReference type="InterPro" id="IPR013320">
    <property type="entry name" value="ConA-like_dom_sf"/>
</dbReference>
<comment type="caution">
    <text evidence="1">The sequence shown here is derived from an EMBL/GenBank/DDBJ whole genome shotgun (WGS) entry which is preliminary data.</text>
</comment>
<protein>
    <recommendedName>
        <fullName evidence="3">Laminin G domain-containing protein</fullName>
    </recommendedName>
</protein>
<proteinExistence type="predicted"/>
<dbReference type="SUPFAM" id="SSF49899">
    <property type="entry name" value="Concanavalin A-like lectins/glucanases"/>
    <property type="match status" value="1"/>
</dbReference>
<dbReference type="InParanoid" id="D3BI67"/>